<keyword evidence="5 6" id="KW-0472">Membrane</keyword>
<sequence>MDRARAFHPDGSDSVWLMFYGERERTKINKLAADDRGQFLLGPPAMGFNAAFMGLIANSYWRRLLRVKRAAFASSFPLSFLPFLTTTVAYTSLVSAPILRAVRSGENSSTSVAVASGALVGFVVSGVFPVLLTIPPNYRLAVQHRTIELPPQGRQLAFLWRVSKAVRRPHLSFALFQAACCSFMAYTQARAARLDVPDDFP</sequence>
<evidence type="ECO:0000256" key="2">
    <source>
        <dbReference type="ARBA" id="ARBA00022692"/>
    </source>
</evidence>
<keyword evidence="4" id="KW-0496">Mitochondrion</keyword>
<feature type="transmembrane region" description="Helical" evidence="6">
    <location>
        <begin position="70"/>
        <end position="93"/>
    </location>
</feature>
<proteinExistence type="predicted"/>
<dbReference type="KEGG" id="pmrn:116956274"/>
<accession>A0AAJ7UF39</accession>
<dbReference type="AlphaFoldDB" id="A0AAJ7UF39"/>
<dbReference type="PANTHER" id="PTHR16296">
    <property type="entry name" value="UNCHARACTERIZED HYPOTHALAMUS PROTEIN HT007"/>
    <property type="match status" value="1"/>
</dbReference>
<evidence type="ECO:0000313" key="8">
    <source>
        <dbReference type="RefSeq" id="XP_032833627.1"/>
    </source>
</evidence>
<gene>
    <name evidence="8" type="primary">LOC116956274</name>
</gene>
<name>A0AAJ7UF39_PETMA</name>
<evidence type="ECO:0000256" key="1">
    <source>
        <dbReference type="ARBA" id="ARBA00004225"/>
    </source>
</evidence>
<keyword evidence="2 6" id="KW-0812">Transmembrane</keyword>
<comment type="subcellular location">
    <subcellularLocation>
        <location evidence="1">Mitochondrion membrane</location>
        <topology evidence="1">Multi-pass membrane protein</topology>
    </subcellularLocation>
</comment>
<keyword evidence="7" id="KW-1185">Reference proteome</keyword>
<evidence type="ECO:0000256" key="4">
    <source>
        <dbReference type="ARBA" id="ARBA00023128"/>
    </source>
</evidence>
<dbReference type="RefSeq" id="XP_032833627.1">
    <property type="nucleotide sequence ID" value="XM_032977736.1"/>
</dbReference>
<dbReference type="Proteomes" id="UP001318040">
    <property type="component" value="Chromosome 64"/>
</dbReference>
<feature type="transmembrane region" description="Helical" evidence="6">
    <location>
        <begin position="113"/>
        <end position="134"/>
    </location>
</feature>
<evidence type="ECO:0000256" key="6">
    <source>
        <dbReference type="SAM" id="Phobius"/>
    </source>
</evidence>
<dbReference type="PANTHER" id="PTHR16296:SF2">
    <property type="entry name" value="TRANSMEMBRANE PROTEIN 126A"/>
    <property type="match status" value="1"/>
</dbReference>
<evidence type="ECO:0000313" key="7">
    <source>
        <dbReference type="Proteomes" id="UP001318040"/>
    </source>
</evidence>
<evidence type="ECO:0000256" key="3">
    <source>
        <dbReference type="ARBA" id="ARBA00022989"/>
    </source>
</evidence>
<dbReference type="InterPro" id="IPR009801">
    <property type="entry name" value="TMEM126"/>
</dbReference>
<keyword evidence="3 6" id="KW-1133">Transmembrane helix</keyword>
<feature type="transmembrane region" description="Helical" evidence="6">
    <location>
        <begin position="39"/>
        <end position="58"/>
    </location>
</feature>
<protein>
    <submittedName>
        <fullName evidence="8">Transmembrane protein 126A-like</fullName>
    </submittedName>
</protein>
<dbReference type="Pfam" id="PF07114">
    <property type="entry name" value="TMEM126"/>
    <property type="match status" value="1"/>
</dbReference>
<dbReference type="GO" id="GO:0031966">
    <property type="term" value="C:mitochondrial membrane"/>
    <property type="evidence" value="ECO:0007669"/>
    <property type="project" value="UniProtKB-SubCell"/>
</dbReference>
<reference evidence="8" key="1">
    <citation type="submission" date="2025-08" db="UniProtKB">
        <authorList>
            <consortium name="RefSeq"/>
        </authorList>
    </citation>
    <scope>IDENTIFICATION</scope>
    <source>
        <tissue evidence="8">Sperm</tissue>
    </source>
</reference>
<organism evidence="7 8">
    <name type="scientific">Petromyzon marinus</name>
    <name type="common">Sea lamprey</name>
    <dbReference type="NCBI Taxonomy" id="7757"/>
    <lineage>
        <taxon>Eukaryota</taxon>
        <taxon>Metazoa</taxon>
        <taxon>Chordata</taxon>
        <taxon>Craniata</taxon>
        <taxon>Vertebrata</taxon>
        <taxon>Cyclostomata</taxon>
        <taxon>Hyperoartia</taxon>
        <taxon>Petromyzontiformes</taxon>
        <taxon>Petromyzontidae</taxon>
        <taxon>Petromyzon</taxon>
    </lineage>
</organism>
<dbReference type="GO" id="GO:0032981">
    <property type="term" value="P:mitochondrial respiratory chain complex I assembly"/>
    <property type="evidence" value="ECO:0007669"/>
    <property type="project" value="TreeGrafter"/>
</dbReference>
<evidence type="ECO:0000256" key="5">
    <source>
        <dbReference type="ARBA" id="ARBA00023136"/>
    </source>
</evidence>